<name>A0A2S2NN56_SCHGA</name>
<accession>A0A2S2NN56</accession>
<reference evidence="2" key="1">
    <citation type="submission" date="2018-04" db="EMBL/GenBank/DDBJ databases">
        <title>Transcriptome of Schizaphis graminum biotype I.</title>
        <authorList>
            <person name="Scully E.D."/>
            <person name="Geib S.M."/>
            <person name="Palmer N.A."/>
            <person name="Koch K."/>
            <person name="Bradshaw J."/>
            <person name="Heng-Moss T."/>
            <person name="Sarath G."/>
        </authorList>
    </citation>
    <scope>NUCLEOTIDE SEQUENCE</scope>
</reference>
<dbReference type="EMBL" id="GGMR01005986">
    <property type="protein sequence ID" value="MBY18605.1"/>
    <property type="molecule type" value="Transcribed_RNA"/>
</dbReference>
<proteinExistence type="predicted"/>
<feature type="compositionally biased region" description="Low complexity" evidence="1">
    <location>
        <begin position="32"/>
        <end position="113"/>
    </location>
</feature>
<evidence type="ECO:0000313" key="2">
    <source>
        <dbReference type="EMBL" id="MBY18605.1"/>
    </source>
</evidence>
<feature type="region of interest" description="Disordered" evidence="1">
    <location>
        <begin position="18"/>
        <end position="241"/>
    </location>
</feature>
<sequence>MTTRHLLQDPVRAAIYRRGWDDRTADIQRTLQQQPRSTRVQSTTSSTPARPPRVTTQRPSQQPTPRPSQTTTPRAATQTAATVVAVRVADPGTSRGPTSVPGTSGTTVKSTTKVRTEAQRARQRKKFQKLKEKRQARELTASQQHRLAKQPVPESDPEVASPPPSETTSSSAMEVDEPTTKGETPEEPAATTNQAQQNQAARPETPSEDAWLAAPGSLLDGLPEMEYDKPFFTPAGSPNQP</sequence>
<protein>
    <submittedName>
        <fullName evidence="2">Uncharacterized protein</fullName>
    </submittedName>
</protein>
<organism evidence="2">
    <name type="scientific">Schizaphis graminum</name>
    <name type="common">Green bug aphid</name>
    <dbReference type="NCBI Taxonomy" id="13262"/>
    <lineage>
        <taxon>Eukaryota</taxon>
        <taxon>Metazoa</taxon>
        <taxon>Ecdysozoa</taxon>
        <taxon>Arthropoda</taxon>
        <taxon>Hexapoda</taxon>
        <taxon>Insecta</taxon>
        <taxon>Pterygota</taxon>
        <taxon>Neoptera</taxon>
        <taxon>Paraneoptera</taxon>
        <taxon>Hemiptera</taxon>
        <taxon>Sternorrhyncha</taxon>
        <taxon>Aphidomorpha</taxon>
        <taxon>Aphidoidea</taxon>
        <taxon>Aphididae</taxon>
        <taxon>Aphidini</taxon>
        <taxon>Schizaphis</taxon>
    </lineage>
</organism>
<evidence type="ECO:0000256" key="1">
    <source>
        <dbReference type="SAM" id="MobiDB-lite"/>
    </source>
</evidence>
<feature type="compositionally biased region" description="Low complexity" evidence="1">
    <location>
        <begin position="187"/>
        <end position="201"/>
    </location>
</feature>
<dbReference type="AlphaFoldDB" id="A0A2S2NN56"/>
<gene>
    <name evidence="2" type="ORF">g.30958</name>
</gene>